<reference evidence="1 2" key="2">
    <citation type="journal article" date="2022" name="Mol. Ecol. Resour.">
        <title>The genomes of chicory, endive, great burdock and yacon provide insights into Asteraceae paleo-polyploidization history and plant inulin production.</title>
        <authorList>
            <person name="Fan W."/>
            <person name="Wang S."/>
            <person name="Wang H."/>
            <person name="Wang A."/>
            <person name="Jiang F."/>
            <person name="Liu H."/>
            <person name="Zhao H."/>
            <person name="Xu D."/>
            <person name="Zhang Y."/>
        </authorList>
    </citation>
    <scope>NUCLEOTIDE SEQUENCE [LARGE SCALE GENOMIC DNA]</scope>
    <source>
        <strain evidence="2">cv. Punajuju</strain>
        <tissue evidence="1">Leaves</tissue>
    </source>
</reference>
<dbReference type="Proteomes" id="UP001055811">
    <property type="component" value="Linkage Group LG03"/>
</dbReference>
<comment type="caution">
    <text evidence="1">The sequence shown here is derived from an EMBL/GenBank/DDBJ whole genome shotgun (WGS) entry which is preliminary data.</text>
</comment>
<evidence type="ECO:0000313" key="2">
    <source>
        <dbReference type="Proteomes" id="UP001055811"/>
    </source>
</evidence>
<dbReference type="EMBL" id="CM042011">
    <property type="protein sequence ID" value="KAI3763641.1"/>
    <property type="molecule type" value="Genomic_DNA"/>
</dbReference>
<reference evidence="2" key="1">
    <citation type="journal article" date="2022" name="Mol. Ecol. Resour.">
        <title>The genomes of chicory, endive, great burdock and yacon provide insights into Asteraceae palaeo-polyploidization history and plant inulin production.</title>
        <authorList>
            <person name="Fan W."/>
            <person name="Wang S."/>
            <person name="Wang H."/>
            <person name="Wang A."/>
            <person name="Jiang F."/>
            <person name="Liu H."/>
            <person name="Zhao H."/>
            <person name="Xu D."/>
            <person name="Zhang Y."/>
        </authorList>
    </citation>
    <scope>NUCLEOTIDE SEQUENCE [LARGE SCALE GENOMIC DNA]</scope>
    <source>
        <strain evidence="2">cv. Punajuju</strain>
    </source>
</reference>
<proteinExistence type="predicted"/>
<name>A0ACB9EY59_CICIN</name>
<accession>A0ACB9EY59</accession>
<sequence length="69" mass="7838">MVKTGLIEKLVRAMVLAMVVGVVTAKGHNSGDVKGSNLMGYGKFREELKRWKIEADTRFIEKIKRLKVY</sequence>
<protein>
    <submittedName>
        <fullName evidence="1">Uncharacterized protein</fullName>
    </submittedName>
</protein>
<keyword evidence="2" id="KW-1185">Reference proteome</keyword>
<organism evidence="1 2">
    <name type="scientific">Cichorium intybus</name>
    <name type="common">Chicory</name>
    <dbReference type="NCBI Taxonomy" id="13427"/>
    <lineage>
        <taxon>Eukaryota</taxon>
        <taxon>Viridiplantae</taxon>
        <taxon>Streptophyta</taxon>
        <taxon>Embryophyta</taxon>
        <taxon>Tracheophyta</taxon>
        <taxon>Spermatophyta</taxon>
        <taxon>Magnoliopsida</taxon>
        <taxon>eudicotyledons</taxon>
        <taxon>Gunneridae</taxon>
        <taxon>Pentapetalae</taxon>
        <taxon>asterids</taxon>
        <taxon>campanulids</taxon>
        <taxon>Asterales</taxon>
        <taxon>Asteraceae</taxon>
        <taxon>Cichorioideae</taxon>
        <taxon>Cichorieae</taxon>
        <taxon>Cichoriinae</taxon>
        <taxon>Cichorium</taxon>
    </lineage>
</organism>
<gene>
    <name evidence="1" type="ORF">L2E82_13635</name>
</gene>
<evidence type="ECO:0000313" key="1">
    <source>
        <dbReference type="EMBL" id="KAI3763641.1"/>
    </source>
</evidence>